<accession>A0A9W9XDC7</accession>
<evidence type="ECO:0000256" key="3">
    <source>
        <dbReference type="ARBA" id="ARBA00022989"/>
    </source>
</evidence>
<dbReference type="AlphaFoldDB" id="A0A9W9XDC7"/>
<feature type="transmembrane region" description="Helical" evidence="5">
    <location>
        <begin position="293"/>
        <end position="312"/>
    </location>
</feature>
<dbReference type="InterPro" id="IPR020846">
    <property type="entry name" value="MFS_dom"/>
</dbReference>
<evidence type="ECO:0000256" key="4">
    <source>
        <dbReference type="ARBA" id="ARBA00023136"/>
    </source>
</evidence>
<dbReference type="GO" id="GO:0005886">
    <property type="term" value="C:plasma membrane"/>
    <property type="evidence" value="ECO:0007669"/>
    <property type="project" value="TreeGrafter"/>
</dbReference>
<keyword evidence="8" id="KW-1185">Reference proteome</keyword>
<dbReference type="RefSeq" id="XP_056791245.1">
    <property type="nucleotide sequence ID" value="XM_056933704.1"/>
</dbReference>
<dbReference type="Pfam" id="PF07690">
    <property type="entry name" value="MFS_1"/>
    <property type="match status" value="1"/>
</dbReference>
<organism evidence="7 8">
    <name type="scientific">Penicillium diatomitis</name>
    <dbReference type="NCBI Taxonomy" id="2819901"/>
    <lineage>
        <taxon>Eukaryota</taxon>
        <taxon>Fungi</taxon>
        <taxon>Dikarya</taxon>
        <taxon>Ascomycota</taxon>
        <taxon>Pezizomycotina</taxon>
        <taxon>Eurotiomycetes</taxon>
        <taxon>Eurotiomycetidae</taxon>
        <taxon>Eurotiales</taxon>
        <taxon>Aspergillaceae</taxon>
        <taxon>Penicillium</taxon>
    </lineage>
</organism>
<evidence type="ECO:0000256" key="1">
    <source>
        <dbReference type="ARBA" id="ARBA00004141"/>
    </source>
</evidence>
<dbReference type="PANTHER" id="PTHR23501:SF149">
    <property type="entry name" value="MULTIDRUG TRANSPORTER, PUTATIVE (AFU_ORTHOLOGUE AFUA_5G10430)-RELATED"/>
    <property type="match status" value="1"/>
</dbReference>
<feature type="transmembrane region" description="Helical" evidence="5">
    <location>
        <begin position="333"/>
        <end position="350"/>
    </location>
</feature>
<dbReference type="PROSITE" id="PS50850">
    <property type="entry name" value="MFS"/>
    <property type="match status" value="1"/>
</dbReference>
<feature type="transmembrane region" description="Helical" evidence="5">
    <location>
        <begin position="104"/>
        <end position="126"/>
    </location>
</feature>
<comment type="subcellular location">
    <subcellularLocation>
        <location evidence="1">Membrane</location>
        <topology evidence="1">Multi-pass membrane protein</topology>
    </subcellularLocation>
</comment>
<feature type="transmembrane region" description="Helical" evidence="5">
    <location>
        <begin position="370"/>
        <end position="392"/>
    </location>
</feature>
<feature type="transmembrane region" description="Helical" evidence="5">
    <location>
        <begin position="267"/>
        <end position="287"/>
    </location>
</feature>
<dbReference type="GeneID" id="81623953"/>
<feature type="transmembrane region" description="Helical" evidence="5">
    <location>
        <begin position="399"/>
        <end position="418"/>
    </location>
</feature>
<feature type="transmembrane region" description="Helical" evidence="5">
    <location>
        <begin position="196"/>
        <end position="218"/>
    </location>
</feature>
<keyword evidence="4 5" id="KW-0472">Membrane</keyword>
<proteinExistence type="predicted"/>
<evidence type="ECO:0000256" key="2">
    <source>
        <dbReference type="ARBA" id="ARBA00022692"/>
    </source>
</evidence>
<feature type="transmembrane region" description="Helical" evidence="5">
    <location>
        <begin position="538"/>
        <end position="560"/>
    </location>
</feature>
<reference evidence="7" key="1">
    <citation type="submission" date="2022-12" db="EMBL/GenBank/DDBJ databases">
        <authorList>
            <person name="Petersen C."/>
        </authorList>
    </citation>
    <scope>NUCLEOTIDE SEQUENCE</scope>
    <source>
        <strain evidence="7">IBT 30728</strain>
    </source>
</reference>
<feature type="transmembrane region" description="Helical" evidence="5">
    <location>
        <begin position="424"/>
        <end position="445"/>
    </location>
</feature>
<dbReference type="InterPro" id="IPR011701">
    <property type="entry name" value="MFS"/>
</dbReference>
<evidence type="ECO:0000256" key="5">
    <source>
        <dbReference type="SAM" id="Phobius"/>
    </source>
</evidence>
<evidence type="ECO:0000313" key="8">
    <source>
        <dbReference type="Proteomes" id="UP001148312"/>
    </source>
</evidence>
<dbReference type="EMBL" id="JAPWDQ010000004">
    <property type="protein sequence ID" value="KAJ5489212.1"/>
    <property type="molecule type" value="Genomic_DNA"/>
</dbReference>
<keyword evidence="2 5" id="KW-0812">Transmembrane</keyword>
<dbReference type="Proteomes" id="UP001148312">
    <property type="component" value="Unassembled WGS sequence"/>
</dbReference>
<name>A0A9W9XDC7_9EURO</name>
<feature type="transmembrane region" description="Helical" evidence="5">
    <location>
        <begin position="138"/>
        <end position="157"/>
    </location>
</feature>
<dbReference type="SUPFAM" id="SSF103473">
    <property type="entry name" value="MFS general substrate transporter"/>
    <property type="match status" value="1"/>
</dbReference>
<feature type="transmembrane region" description="Helical" evidence="5">
    <location>
        <begin position="466"/>
        <end position="488"/>
    </location>
</feature>
<evidence type="ECO:0000313" key="7">
    <source>
        <dbReference type="EMBL" id="KAJ5489212.1"/>
    </source>
</evidence>
<comment type="caution">
    <text evidence="7">The sequence shown here is derived from an EMBL/GenBank/DDBJ whole genome shotgun (WGS) entry which is preliminary data.</text>
</comment>
<dbReference type="PANTHER" id="PTHR23501">
    <property type="entry name" value="MAJOR FACILITATOR SUPERFAMILY"/>
    <property type="match status" value="1"/>
</dbReference>
<feature type="transmembrane region" description="Helical" evidence="5">
    <location>
        <begin position="163"/>
        <end position="184"/>
    </location>
</feature>
<dbReference type="GO" id="GO:0022857">
    <property type="term" value="F:transmembrane transporter activity"/>
    <property type="evidence" value="ECO:0007669"/>
    <property type="project" value="InterPro"/>
</dbReference>
<sequence length="562" mass="61184">MGQNEIDSEDAFGRERKTNIGILSTISPDVHEKAQESQLQLFEGPRSDEQQQWHPDLRDWLVFVNILVFAMMDTFDATVMIPIVPEMKADFNAFKRLANALNEPIVTTLWVSTSYLIASTASQLFFTMACDVFTHGPLWIVAGILSTIGSGICAGSTSLTALIIGRSIQGIGGGGATALCFVIMQDTTPKSIHSRYSCYIQLTRFIGIVLGPAVGGIFTDKGTWTWACYFNFVFCGLGLLLIPVSVDLRISRNIPLRTLRILDWSGATMAILGPTSLLIGLAWGGVLYKWTEWQTIMPIAVGLSTMIALILYESTWALRPHFGSKVFRSTTTTMTYIGCFCHGFVLFAQMQHYAFFLMLTKDFSTTHAGLSLLALTGFALTPAAVVGVAFANKPQYTRYVTSGGWTLNLLASSCSILLGRKTPIIGLVFLLLTAGLGHGLLLASYSTKAHSMAGSGSKSFARRPVAVSNFMRAWGMAMAIPIGGVIFLNMHERQLEHLGLGKDLVNTAQGYLVLMNQVKMSHGERTAMHDASSKSLQVVWMVMTGVSALGGFSTVFAWGARL</sequence>
<feature type="domain" description="Major facilitator superfamily (MFS) profile" evidence="6">
    <location>
        <begin position="62"/>
        <end position="562"/>
    </location>
</feature>
<dbReference type="InterPro" id="IPR036259">
    <property type="entry name" value="MFS_trans_sf"/>
</dbReference>
<evidence type="ECO:0000259" key="6">
    <source>
        <dbReference type="PROSITE" id="PS50850"/>
    </source>
</evidence>
<protein>
    <recommendedName>
        <fullName evidence="6">Major facilitator superfamily (MFS) profile domain-containing protein</fullName>
    </recommendedName>
</protein>
<reference evidence="7" key="2">
    <citation type="journal article" date="2023" name="IMA Fungus">
        <title>Comparative genomic study of the Penicillium genus elucidates a diverse pangenome and 15 lateral gene transfer events.</title>
        <authorList>
            <person name="Petersen C."/>
            <person name="Sorensen T."/>
            <person name="Nielsen M.R."/>
            <person name="Sondergaard T.E."/>
            <person name="Sorensen J.L."/>
            <person name="Fitzpatrick D.A."/>
            <person name="Frisvad J.C."/>
            <person name="Nielsen K.L."/>
        </authorList>
    </citation>
    <scope>NUCLEOTIDE SEQUENCE</scope>
    <source>
        <strain evidence="7">IBT 30728</strain>
    </source>
</reference>
<feature type="transmembrane region" description="Helical" evidence="5">
    <location>
        <begin position="224"/>
        <end position="246"/>
    </location>
</feature>
<keyword evidence="3 5" id="KW-1133">Transmembrane helix</keyword>
<feature type="transmembrane region" description="Helical" evidence="5">
    <location>
        <begin position="60"/>
        <end position="84"/>
    </location>
</feature>
<gene>
    <name evidence="7" type="ORF">N7539_004102</name>
</gene>
<dbReference type="Gene3D" id="1.20.1250.20">
    <property type="entry name" value="MFS general substrate transporter like domains"/>
    <property type="match status" value="2"/>
</dbReference>